<reference evidence="3 4" key="1">
    <citation type="submission" date="2016-07" db="EMBL/GenBank/DDBJ databases">
        <title>Detection of Helicobacter winghamensis from caecal content of red fox (Vulpes vulpes).</title>
        <authorList>
            <person name="Zanoni R.G."/>
            <person name="Florio D."/>
            <person name="Caffara M."/>
            <person name="Renzi M."/>
            <person name="Parisi A."/>
            <person name="Pasquali F."/>
            <person name="Manfreda G."/>
        </authorList>
    </citation>
    <scope>NUCLEOTIDE SEQUENCE [LARGE SCALE GENOMIC DNA]</scope>
    <source>
        <strain evidence="3 4">295_13</strain>
    </source>
</reference>
<dbReference type="AlphaFoldDB" id="A0A2N3PLE7"/>
<feature type="transmembrane region" description="Helical" evidence="2">
    <location>
        <begin position="21"/>
        <end position="40"/>
    </location>
</feature>
<feature type="coiled-coil region" evidence="1">
    <location>
        <begin position="79"/>
        <end position="106"/>
    </location>
</feature>
<dbReference type="Proteomes" id="UP000233350">
    <property type="component" value="Unassembled WGS sequence"/>
</dbReference>
<comment type="caution">
    <text evidence="3">The sequence shown here is derived from an EMBL/GenBank/DDBJ whole genome shotgun (WGS) entry which is preliminary data.</text>
</comment>
<dbReference type="STRING" id="556267.HWAG_00583"/>
<dbReference type="EMBL" id="MBPK01000002">
    <property type="protein sequence ID" value="PKT82614.1"/>
    <property type="molecule type" value="Genomic_DNA"/>
</dbReference>
<organism evidence="3 4">
    <name type="scientific">Helicobacter winghamensis</name>
    <dbReference type="NCBI Taxonomy" id="157268"/>
    <lineage>
        <taxon>Bacteria</taxon>
        <taxon>Pseudomonadati</taxon>
        <taxon>Campylobacterota</taxon>
        <taxon>Epsilonproteobacteria</taxon>
        <taxon>Campylobacterales</taxon>
        <taxon>Helicobacteraceae</taxon>
        <taxon>Helicobacter</taxon>
    </lineage>
</organism>
<keyword evidence="2" id="KW-0812">Transmembrane</keyword>
<keyword evidence="2" id="KW-1133">Transmembrane helix</keyword>
<name>A0A2N3PLE7_9HELI</name>
<protein>
    <submittedName>
        <fullName evidence="3">Uncharacterized protein</fullName>
    </submittedName>
</protein>
<evidence type="ECO:0000313" key="4">
    <source>
        <dbReference type="Proteomes" id="UP000233350"/>
    </source>
</evidence>
<keyword evidence="4" id="KW-1185">Reference proteome</keyword>
<keyword evidence="2" id="KW-0472">Membrane</keyword>
<gene>
    <name evidence="3" type="ORF">BCM31_07755</name>
</gene>
<keyword evidence="1" id="KW-0175">Coiled coil</keyword>
<accession>A0A2N3PLE7</accession>
<evidence type="ECO:0000256" key="1">
    <source>
        <dbReference type="SAM" id="Coils"/>
    </source>
</evidence>
<dbReference type="RefSeq" id="WP_006802276.1">
    <property type="nucleotide sequence ID" value="NZ_CP063528.1"/>
</dbReference>
<proteinExistence type="predicted"/>
<evidence type="ECO:0000313" key="3">
    <source>
        <dbReference type="EMBL" id="PKT82614.1"/>
    </source>
</evidence>
<evidence type="ECO:0000256" key="2">
    <source>
        <dbReference type="SAM" id="Phobius"/>
    </source>
</evidence>
<sequence length="184" mass="21240">MRSFGLQIESFLQLRSMREMVLLLVLLFVLGFAFVVVIFFERTQNAITEKKALNMELNHALYALQNEITSQKNLNVQDTETIHREITSMEQKIAQQEERKRLALEKFGVYFLRELTDVNALYGVKIAQENRQISLEAMGKYSAMLDFLKALQAQPKLSLFAMQLYPNSVSRDLVLYLVLQIQGG</sequence>